<dbReference type="Proteomes" id="UP000030758">
    <property type="component" value="Unassembled WGS sequence"/>
</dbReference>
<dbReference type="Proteomes" id="UP000030764">
    <property type="component" value="Unassembled WGS sequence"/>
</dbReference>
<dbReference type="AlphaFoldDB" id="A0A085MYZ7"/>
<keyword evidence="3" id="KW-1185">Reference proteome</keyword>
<dbReference type="EMBL" id="KL367595">
    <property type="protein sequence ID" value="KFD62443.1"/>
    <property type="molecule type" value="Genomic_DNA"/>
</dbReference>
<feature type="non-terminal residue" evidence="2">
    <location>
        <position position="1"/>
    </location>
</feature>
<accession>A0A085MYZ7</accession>
<gene>
    <name evidence="1" type="ORF">M513_10711</name>
    <name evidence="2" type="ORF">M514_10711</name>
</gene>
<evidence type="ECO:0000313" key="3">
    <source>
        <dbReference type="Proteomes" id="UP000030764"/>
    </source>
</evidence>
<dbReference type="EMBL" id="KL363294">
    <property type="protein sequence ID" value="KFD48411.1"/>
    <property type="molecule type" value="Genomic_DNA"/>
</dbReference>
<name>A0A085MYZ7_9BILA</name>
<evidence type="ECO:0000313" key="1">
    <source>
        <dbReference type="EMBL" id="KFD48411.1"/>
    </source>
</evidence>
<proteinExistence type="predicted"/>
<sequence>GQLVSRNGAARNLSKDFSLLAATQGHARKRSFLSKVPQPEGFRIAHLHHHTVYNNSSVEIAHAKRKSL</sequence>
<evidence type="ECO:0000313" key="2">
    <source>
        <dbReference type="EMBL" id="KFD62443.1"/>
    </source>
</evidence>
<feature type="non-terminal residue" evidence="2">
    <location>
        <position position="68"/>
    </location>
</feature>
<organism evidence="2">
    <name type="scientific">Trichuris suis</name>
    <name type="common">pig whipworm</name>
    <dbReference type="NCBI Taxonomy" id="68888"/>
    <lineage>
        <taxon>Eukaryota</taxon>
        <taxon>Metazoa</taxon>
        <taxon>Ecdysozoa</taxon>
        <taxon>Nematoda</taxon>
        <taxon>Enoplea</taxon>
        <taxon>Dorylaimia</taxon>
        <taxon>Trichinellida</taxon>
        <taxon>Trichuridae</taxon>
        <taxon>Trichuris</taxon>
    </lineage>
</organism>
<protein>
    <submittedName>
        <fullName evidence="2">Uncharacterized protein</fullName>
    </submittedName>
</protein>
<reference evidence="2 3" key="1">
    <citation type="journal article" date="2014" name="Nat. Genet.">
        <title>Genome and transcriptome of the porcine whipworm Trichuris suis.</title>
        <authorList>
            <person name="Jex A.R."/>
            <person name="Nejsum P."/>
            <person name="Schwarz E.M."/>
            <person name="Hu L."/>
            <person name="Young N.D."/>
            <person name="Hall R.S."/>
            <person name="Korhonen P.K."/>
            <person name="Liao S."/>
            <person name="Thamsborg S."/>
            <person name="Xia J."/>
            <person name="Xu P."/>
            <person name="Wang S."/>
            <person name="Scheerlinck J.P."/>
            <person name="Hofmann A."/>
            <person name="Sternberg P.W."/>
            <person name="Wang J."/>
            <person name="Gasser R.B."/>
        </authorList>
    </citation>
    <scope>NUCLEOTIDE SEQUENCE [LARGE SCALE GENOMIC DNA]</scope>
    <source>
        <strain evidence="2">DCEP-RM93F</strain>
        <strain evidence="1">DCEP-RM93M</strain>
    </source>
</reference>